<accession>A0A517MNE9</accession>
<dbReference type="RefSeq" id="WP_145354555.1">
    <property type="nucleotide sequence ID" value="NZ_CP036262.1"/>
</dbReference>
<reference evidence="3 4" key="1">
    <citation type="submission" date="2019-02" db="EMBL/GenBank/DDBJ databases">
        <title>Deep-cultivation of Planctomycetes and their phenomic and genomic characterization uncovers novel biology.</title>
        <authorList>
            <person name="Wiegand S."/>
            <person name="Jogler M."/>
            <person name="Boedeker C."/>
            <person name="Pinto D."/>
            <person name="Vollmers J."/>
            <person name="Rivas-Marin E."/>
            <person name="Kohn T."/>
            <person name="Peeters S.H."/>
            <person name="Heuer A."/>
            <person name="Rast P."/>
            <person name="Oberbeckmann S."/>
            <person name="Bunk B."/>
            <person name="Jeske O."/>
            <person name="Meyerdierks A."/>
            <person name="Storesund J.E."/>
            <person name="Kallscheuer N."/>
            <person name="Luecker S."/>
            <person name="Lage O.M."/>
            <person name="Pohl T."/>
            <person name="Merkel B.J."/>
            <person name="Hornburger P."/>
            <person name="Mueller R.-W."/>
            <person name="Bruemmer F."/>
            <person name="Labrenz M."/>
            <person name="Spormann A.M."/>
            <person name="Op den Camp H."/>
            <person name="Overmann J."/>
            <person name="Amann R."/>
            <person name="Jetten M.S.M."/>
            <person name="Mascher T."/>
            <person name="Medema M.H."/>
            <person name="Devos D.P."/>
            <person name="Kaster A.-K."/>
            <person name="Ovreas L."/>
            <person name="Rohde M."/>
            <person name="Galperin M.Y."/>
            <person name="Jogler C."/>
        </authorList>
    </citation>
    <scope>NUCLEOTIDE SEQUENCE [LARGE SCALE GENOMIC DNA]</scope>
    <source>
        <strain evidence="3 4">FF011L</strain>
    </source>
</reference>
<comment type="similarity">
    <text evidence="1">Belongs to the metallo-dependent hydrolases superfamily. NagA family.</text>
</comment>
<name>A0A517MNE9_9BACT</name>
<evidence type="ECO:0000256" key="1">
    <source>
        <dbReference type="ARBA" id="ARBA00010716"/>
    </source>
</evidence>
<dbReference type="EMBL" id="CP036262">
    <property type="protein sequence ID" value="QDS96405.1"/>
    <property type="molecule type" value="Genomic_DNA"/>
</dbReference>
<keyword evidence="4" id="KW-1185">Reference proteome</keyword>
<dbReference type="SUPFAM" id="SSF51556">
    <property type="entry name" value="Metallo-dependent hydrolases"/>
    <property type="match status" value="1"/>
</dbReference>
<dbReference type="InterPro" id="IPR032466">
    <property type="entry name" value="Metal_Hydrolase"/>
</dbReference>
<sequence>MSSEGFVDLQVNGYAGIDFNDADITGEDLLHASQAMRQDGVQRFLPTVITDSVPLMEQRIKNLAELASQNPVTREMVAGFHVEGPFLNQSPGFIGAHPPQHSQLASVDVAKRLLAAAEGQVRIWTLAPECDPQSATTAFLADQGVLVSAGHCDPSLDQLKESIDAGLKLFTHLGNGCPMQMHRHDNIVQRVLSLADRLQIGLIADGHHIPLFALQNYLQLIPKDNVWITTDAIAAAGLGPGVYRLAGRDVRVAEGDAPRFDGSGNLAGSAATMPGMIENLKSIGIDSETIQAYCGGNASRLLDATN</sequence>
<proteinExistence type="inferred from homology"/>
<gene>
    <name evidence="3" type="primary">nagA_3</name>
    <name evidence="3" type="ORF">FF011L_52150</name>
</gene>
<dbReference type="EC" id="3.5.1.25" evidence="3"/>
<evidence type="ECO:0000256" key="2">
    <source>
        <dbReference type="ARBA" id="ARBA00022801"/>
    </source>
</evidence>
<organism evidence="3 4">
    <name type="scientific">Roseimaritima multifibrata</name>
    <dbReference type="NCBI Taxonomy" id="1930274"/>
    <lineage>
        <taxon>Bacteria</taxon>
        <taxon>Pseudomonadati</taxon>
        <taxon>Planctomycetota</taxon>
        <taxon>Planctomycetia</taxon>
        <taxon>Pirellulales</taxon>
        <taxon>Pirellulaceae</taxon>
        <taxon>Roseimaritima</taxon>
    </lineage>
</organism>
<dbReference type="PANTHER" id="PTHR11113">
    <property type="entry name" value="N-ACETYLGLUCOSAMINE-6-PHOSPHATE DEACETYLASE"/>
    <property type="match status" value="1"/>
</dbReference>
<dbReference type="PANTHER" id="PTHR11113:SF14">
    <property type="entry name" value="N-ACETYLGLUCOSAMINE-6-PHOSPHATE DEACETYLASE"/>
    <property type="match status" value="1"/>
</dbReference>
<keyword evidence="2 3" id="KW-0378">Hydrolase</keyword>
<dbReference type="Proteomes" id="UP000320672">
    <property type="component" value="Chromosome"/>
</dbReference>
<dbReference type="OrthoDB" id="9776488at2"/>
<dbReference type="KEGG" id="rml:FF011L_52150"/>
<protein>
    <submittedName>
        <fullName evidence="3">N-acetylglucosamine-6-phosphate deacetylase</fullName>
        <ecNumber evidence="3">3.5.1.25</ecNumber>
    </submittedName>
</protein>
<evidence type="ECO:0000313" key="3">
    <source>
        <dbReference type="EMBL" id="QDS96405.1"/>
    </source>
</evidence>
<dbReference type="Gene3D" id="3.20.20.140">
    <property type="entry name" value="Metal-dependent hydrolases"/>
    <property type="match status" value="1"/>
</dbReference>
<dbReference type="AlphaFoldDB" id="A0A517MNE9"/>
<dbReference type="GO" id="GO:0006046">
    <property type="term" value="P:N-acetylglucosamine catabolic process"/>
    <property type="evidence" value="ECO:0007669"/>
    <property type="project" value="TreeGrafter"/>
</dbReference>
<dbReference type="GO" id="GO:0008448">
    <property type="term" value="F:N-acetylglucosamine-6-phosphate deacetylase activity"/>
    <property type="evidence" value="ECO:0007669"/>
    <property type="project" value="UniProtKB-EC"/>
</dbReference>
<evidence type="ECO:0000313" key="4">
    <source>
        <dbReference type="Proteomes" id="UP000320672"/>
    </source>
</evidence>